<evidence type="ECO:0000313" key="1">
    <source>
        <dbReference type="EMBL" id="KAF2218739.1"/>
    </source>
</evidence>
<dbReference type="EMBL" id="ML992530">
    <property type="protein sequence ID" value="KAF2218739.1"/>
    <property type="molecule type" value="Genomic_DNA"/>
</dbReference>
<proteinExistence type="predicted"/>
<organism evidence="1 2">
    <name type="scientific">Elsinoe ampelina</name>
    <dbReference type="NCBI Taxonomy" id="302913"/>
    <lineage>
        <taxon>Eukaryota</taxon>
        <taxon>Fungi</taxon>
        <taxon>Dikarya</taxon>
        <taxon>Ascomycota</taxon>
        <taxon>Pezizomycotina</taxon>
        <taxon>Dothideomycetes</taxon>
        <taxon>Dothideomycetidae</taxon>
        <taxon>Myriangiales</taxon>
        <taxon>Elsinoaceae</taxon>
        <taxon>Elsinoe</taxon>
    </lineage>
</organism>
<gene>
    <name evidence="1" type="ORF">BDZ85DRAFT_253355</name>
</gene>
<evidence type="ECO:0000313" key="2">
    <source>
        <dbReference type="Proteomes" id="UP000799538"/>
    </source>
</evidence>
<dbReference type="Proteomes" id="UP000799538">
    <property type="component" value="Unassembled WGS sequence"/>
</dbReference>
<reference evidence="2" key="1">
    <citation type="journal article" date="2020" name="Stud. Mycol.">
        <title>101 Dothideomycetes genomes: A test case for predicting lifestyles and emergence of pathogens.</title>
        <authorList>
            <person name="Haridas S."/>
            <person name="Albert R."/>
            <person name="Binder M."/>
            <person name="Bloem J."/>
            <person name="LaButti K."/>
            <person name="Salamov A."/>
            <person name="Andreopoulos B."/>
            <person name="Baker S."/>
            <person name="Barry K."/>
            <person name="Bills G."/>
            <person name="Bluhm B."/>
            <person name="Cannon C."/>
            <person name="Castanera R."/>
            <person name="Culley D."/>
            <person name="Daum C."/>
            <person name="Ezra D."/>
            <person name="Gonzalez J."/>
            <person name="Henrissat B."/>
            <person name="Kuo A."/>
            <person name="Liang C."/>
            <person name="Lipzen A."/>
            <person name="Lutzoni F."/>
            <person name="Magnuson J."/>
            <person name="Mondo S."/>
            <person name="Nolan M."/>
            <person name="Ohm R."/>
            <person name="Pangilinan J."/>
            <person name="Park H.-J."/>
            <person name="Ramirez L."/>
            <person name="Alfaro M."/>
            <person name="Sun H."/>
            <person name="Tritt A."/>
            <person name="Yoshinaga Y."/>
            <person name="Zwiers L.-H."/>
            <person name="Turgeon B."/>
            <person name="Goodwin S."/>
            <person name="Spatafora J."/>
            <person name="Crous P."/>
            <person name="Grigoriev I."/>
        </authorList>
    </citation>
    <scope>NUCLEOTIDE SEQUENCE [LARGE SCALE GENOMIC DNA]</scope>
    <source>
        <strain evidence="2">CECT 20119</strain>
    </source>
</reference>
<name>A0A6A6FZC3_9PEZI</name>
<accession>A0A6A6FZC3</accession>
<dbReference type="AlphaFoldDB" id="A0A6A6FZC3"/>
<sequence length="478" mass="54098">MADQDDVDGTHAGPVRIRAVITVDRINRIEEDMDEASQQRLSVWRKKAAFGSAMAFHTLYEPDLGVVLNNTLQFLDSLESSEWENAVCGKAFKVGTSTDDKRAGGVGSGFWPVEETDKYYSDVQADMASFMQQFKSDFADVKPGERPLWGSVLIKLAGVVLPTPSTLLYVQHNLKESLSPDKFANNLEKLVDTVKEYQWRSVHVKAGQVLSSGEAIQQLCHIYHILVTLQQDDLAADIKSAMLHVHFYEHYDRLCADFSANGYGTNESHMESREVGQQAADFPDTFIDHLLECLIPTTTKFAVSEMGKQREVARLNVDHFKSKGEKLCIWTREFGIGFTWFLLCANWEQSPHNVNQQDISLIAAMINKDDPSIRQLSTLIYNNLLAYLVEPNRAGKIVPKLRLSTLPKDKWHAVSLMVLASRDTINVIKGFPPRNDDVLEYPREHLIFENEAQLAIYNESFTDLDPRPMIPQYHKTTT</sequence>
<dbReference type="OrthoDB" id="10299518at2759"/>
<keyword evidence="2" id="KW-1185">Reference proteome</keyword>
<protein>
    <submittedName>
        <fullName evidence="1">Uncharacterized protein</fullName>
    </submittedName>
</protein>